<keyword evidence="3" id="KW-1185">Reference proteome</keyword>
<evidence type="ECO:0000259" key="1">
    <source>
        <dbReference type="Pfam" id="PF13456"/>
    </source>
</evidence>
<gene>
    <name evidence="2" type="ORF">V6N11_058013</name>
</gene>
<evidence type="ECO:0000313" key="2">
    <source>
        <dbReference type="EMBL" id="KAK8485362.1"/>
    </source>
</evidence>
<comment type="caution">
    <text evidence="2">The sequence shown here is derived from an EMBL/GenBank/DDBJ whole genome shotgun (WGS) entry which is preliminary data.</text>
</comment>
<dbReference type="InterPro" id="IPR044730">
    <property type="entry name" value="RNase_H-like_dom_plant"/>
</dbReference>
<name>A0ABR1ZXC2_9ROSI</name>
<sequence>MHLPHSQEFRGTLFASTCWHIWKSRNTYVFFVMSQSPTSTTRHSLIWSKHFGIFVSPPSHTRPSTTVAAIRWIPPPSQWICLNVDGSVCSTTCQVRIGGLFCDGNGSWIEGFVRNIRTTDGLTAKLWAIFDGLTITWKLGFELVQIQSDCSKAISEITYCNAHLYPFALICSIYMLHHHAWVVEFMWIPQEDNHVVDNLAKTTPFSHF</sequence>
<dbReference type="PANTHER" id="PTHR47723:SF19">
    <property type="entry name" value="POLYNUCLEOTIDYL TRANSFERASE, RIBONUCLEASE H-LIKE SUPERFAMILY PROTEIN"/>
    <property type="match status" value="1"/>
</dbReference>
<dbReference type="Proteomes" id="UP001396334">
    <property type="component" value="Unassembled WGS sequence"/>
</dbReference>
<dbReference type="InterPro" id="IPR053151">
    <property type="entry name" value="RNase_H-like"/>
</dbReference>
<protein>
    <recommendedName>
        <fullName evidence="1">RNase H type-1 domain-containing protein</fullName>
    </recommendedName>
</protein>
<dbReference type="Pfam" id="PF13456">
    <property type="entry name" value="RVT_3"/>
    <property type="match status" value="1"/>
</dbReference>
<organism evidence="2 3">
    <name type="scientific">Hibiscus sabdariffa</name>
    <name type="common">roselle</name>
    <dbReference type="NCBI Taxonomy" id="183260"/>
    <lineage>
        <taxon>Eukaryota</taxon>
        <taxon>Viridiplantae</taxon>
        <taxon>Streptophyta</taxon>
        <taxon>Embryophyta</taxon>
        <taxon>Tracheophyta</taxon>
        <taxon>Spermatophyta</taxon>
        <taxon>Magnoliopsida</taxon>
        <taxon>eudicotyledons</taxon>
        <taxon>Gunneridae</taxon>
        <taxon>Pentapetalae</taxon>
        <taxon>rosids</taxon>
        <taxon>malvids</taxon>
        <taxon>Malvales</taxon>
        <taxon>Malvaceae</taxon>
        <taxon>Malvoideae</taxon>
        <taxon>Hibiscus</taxon>
    </lineage>
</organism>
<reference evidence="2 3" key="1">
    <citation type="journal article" date="2024" name="G3 (Bethesda)">
        <title>Genome assembly of Hibiscus sabdariffa L. provides insights into metabolisms of medicinal natural products.</title>
        <authorList>
            <person name="Kim T."/>
        </authorList>
    </citation>
    <scope>NUCLEOTIDE SEQUENCE [LARGE SCALE GENOMIC DNA]</scope>
    <source>
        <strain evidence="2">TK-2024</strain>
        <tissue evidence="2">Old leaves</tissue>
    </source>
</reference>
<evidence type="ECO:0000313" key="3">
    <source>
        <dbReference type="Proteomes" id="UP001396334"/>
    </source>
</evidence>
<dbReference type="CDD" id="cd06222">
    <property type="entry name" value="RNase_H_like"/>
    <property type="match status" value="1"/>
</dbReference>
<dbReference type="Gene3D" id="3.30.420.10">
    <property type="entry name" value="Ribonuclease H-like superfamily/Ribonuclease H"/>
    <property type="match status" value="1"/>
</dbReference>
<dbReference type="InterPro" id="IPR012337">
    <property type="entry name" value="RNaseH-like_sf"/>
</dbReference>
<dbReference type="PANTHER" id="PTHR47723">
    <property type="entry name" value="OS05G0353850 PROTEIN"/>
    <property type="match status" value="1"/>
</dbReference>
<dbReference type="InterPro" id="IPR002156">
    <property type="entry name" value="RNaseH_domain"/>
</dbReference>
<feature type="domain" description="RNase H type-1" evidence="1">
    <location>
        <begin position="83"/>
        <end position="202"/>
    </location>
</feature>
<accession>A0ABR1ZXC2</accession>
<dbReference type="EMBL" id="JBBPBN010000505">
    <property type="protein sequence ID" value="KAK8485362.1"/>
    <property type="molecule type" value="Genomic_DNA"/>
</dbReference>
<dbReference type="SUPFAM" id="SSF53098">
    <property type="entry name" value="Ribonuclease H-like"/>
    <property type="match status" value="1"/>
</dbReference>
<proteinExistence type="predicted"/>
<dbReference type="InterPro" id="IPR036397">
    <property type="entry name" value="RNaseH_sf"/>
</dbReference>